<dbReference type="Gene3D" id="1.10.10.10">
    <property type="entry name" value="Winged helix-like DNA-binding domain superfamily/Winged helix DNA-binding domain"/>
    <property type="match status" value="2"/>
</dbReference>
<dbReference type="InterPro" id="IPR013325">
    <property type="entry name" value="RNA_pol_sigma_r2"/>
</dbReference>
<comment type="similarity">
    <text evidence="1">Belongs to the sigma-70 factor family.</text>
</comment>
<evidence type="ECO:0000256" key="3">
    <source>
        <dbReference type="ARBA" id="ARBA00023082"/>
    </source>
</evidence>
<dbReference type="SUPFAM" id="SSF88659">
    <property type="entry name" value="Sigma3 and sigma4 domains of RNA polymerase sigma factors"/>
    <property type="match status" value="2"/>
</dbReference>
<dbReference type="Pfam" id="PF04545">
    <property type="entry name" value="Sigma70_r4"/>
    <property type="match status" value="1"/>
</dbReference>
<evidence type="ECO:0000256" key="2">
    <source>
        <dbReference type="ARBA" id="ARBA00023015"/>
    </source>
</evidence>
<dbReference type="InterPro" id="IPR007627">
    <property type="entry name" value="RNA_pol_sigma70_r2"/>
</dbReference>
<gene>
    <name evidence="9" type="ORF">TOLI1172_LOCUS2041</name>
</gene>
<sequence>MGDMTTRQSLGSSLKPCFLFALISKRLENTLATHTHFDASCSHSVLPHKCLPCRTSIPTRSRASLQRTRTSPCSETQRQLKKPKAKQIKQPILPRRKVGRPRKPRAPSRTKPPQRVLSDATTEVLPVTDDAQLDFVVENELAQCKKLGVARSFREESFGAEFEQCVEDNPLLSVAEEIALGNSVRRLMELRKVHEQLMQQSNSESVSLCEWATAADIPVPQLESELACGWKARERMVLCNLKLVIKMAGLYKAKGVGYLDLIQLGMSGLITGVERFDARKGYRFTTYASWWIRQTMVSGKMTFSKTIRLPVHVISRLNRIRREMSTQHQDGRRAPLDELSHKLKIPKKTLELTLNMARSTVSLDSVPFGSECKQGDRAVLFSDVLEDTIRKKPEEVVTERLFRAELNDVMRRLLCPRELAVLSMRFGLETSLPMTLDAVGQQVGLTKERVRQIEGSAFRKIRNSSIAPSLRLYLAEL</sequence>
<dbReference type="GO" id="GO:0006352">
    <property type="term" value="P:DNA-templated transcription initiation"/>
    <property type="evidence" value="ECO:0007669"/>
    <property type="project" value="InterPro"/>
</dbReference>
<evidence type="ECO:0000256" key="6">
    <source>
        <dbReference type="SAM" id="MobiDB-lite"/>
    </source>
</evidence>
<dbReference type="Pfam" id="PF04542">
    <property type="entry name" value="Sigma70_r2"/>
    <property type="match status" value="1"/>
</dbReference>
<dbReference type="InterPro" id="IPR013324">
    <property type="entry name" value="RNA_pol_sigma_r3/r4-like"/>
</dbReference>
<dbReference type="PANTHER" id="PTHR30603:SF47">
    <property type="entry name" value="RNA POLYMERASE SIGMA FACTOR SIGD, CHLOROPLASTIC"/>
    <property type="match status" value="1"/>
</dbReference>
<protein>
    <recommendedName>
        <fullName evidence="10">RNA polymerase sigma-70 domain-containing protein</fullName>
    </recommendedName>
</protein>
<evidence type="ECO:0000256" key="4">
    <source>
        <dbReference type="ARBA" id="ARBA00023125"/>
    </source>
</evidence>
<evidence type="ECO:0000256" key="1">
    <source>
        <dbReference type="ARBA" id="ARBA00007788"/>
    </source>
</evidence>
<dbReference type="AlphaFoldDB" id="A0A7S1EQM8"/>
<dbReference type="InterPro" id="IPR007630">
    <property type="entry name" value="RNA_pol_sigma70_r4"/>
</dbReference>
<dbReference type="InterPro" id="IPR036388">
    <property type="entry name" value="WH-like_DNA-bd_sf"/>
</dbReference>
<evidence type="ECO:0008006" key="10">
    <source>
        <dbReference type="Google" id="ProtNLM"/>
    </source>
</evidence>
<dbReference type="InterPro" id="IPR050239">
    <property type="entry name" value="Sigma-70_RNA_pol_init_factors"/>
</dbReference>
<evidence type="ECO:0000259" key="7">
    <source>
        <dbReference type="Pfam" id="PF04542"/>
    </source>
</evidence>
<dbReference type="GO" id="GO:0003677">
    <property type="term" value="F:DNA binding"/>
    <property type="evidence" value="ECO:0007669"/>
    <property type="project" value="UniProtKB-KW"/>
</dbReference>
<dbReference type="NCBIfam" id="TIGR02937">
    <property type="entry name" value="sigma70-ECF"/>
    <property type="match status" value="1"/>
</dbReference>
<feature type="compositionally biased region" description="Basic residues" evidence="6">
    <location>
        <begin position="94"/>
        <end position="108"/>
    </location>
</feature>
<proteinExistence type="inferred from homology"/>
<dbReference type="PANTHER" id="PTHR30603">
    <property type="entry name" value="RNA POLYMERASE SIGMA FACTOR RPO"/>
    <property type="match status" value="1"/>
</dbReference>
<evidence type="ECO:0000256" key="5">
    <source>
        <dbReference type="ARBA" id="ARBA00023163"/>
    </source>
</evidence>
<keyword evidence="2" id="KW-0805">Transcription regulation</keyword>
<name>A0A7S1EQM8_9RHOD</name>
<organism evidence="9">
    <name type="scientific">Timspurckia oligopyrenoides</name>
    <dbReference type="NCBI Taxonomy" id="708627"/>
    <lineage>
        <taxon>Eukaryota</taxon>
        <taxon>Rhodophyta</taxon>
        <taxon>Bangiophyceae</taxon>
        <taxon>Porphyridiales</taxon>
        <taxon>Porphyridiaceae</taxon>
        <taxon>Timspurckia</taxon>
    </lineage>
</organism>
<feature type="domain" description="RNA polymerase sigma-70 region 2" evidence="7">
    <location>
        <begin position="237"/>
        <end position="297"/>
    </location>
</feature>
<keyword evidence="4" id="KW-0238">DNA-binding</keyword>
<keyword evidence="3" id="KW-0731">Sigma factor</keyword>
<evidence type="ECO:0000313" key="9">
    <source>
        <dbReference type="EMBL" id="CAD8817652.1"/>
    </source>
</evidence>
<dbReference type="Gene3D" id="1.20.120.1810">
    <property type="match status" value="1"/>
</dbReference>
<feature type="compositionally biased region" description="Polar residues" evidence="6">
    <location>
        <begin position="61"/>
        <end position="77"/>
    </location>
</feature>
<feature type="region of interest" description="Disordered" evidence="6">
    <location>
        <begin position="61"/>
        <end position="117"/>
    </location>
</feature>
<feature type="domain" description="RNA polymerase sigma-70 region 4" evidence="8">
    <location>
        <begin position="415"/>
        <end position="463"/>
    </location>
</feature>
<dbReference type="SUPFAM" id="SSF88946">
    <property type="entry name" value="Sigma2 domain of RNA polymerase sigma factors"/>
    <property type="match status" value="1"/>
</dbReference>
<dbReference type="InterPro" id="IPR014284">
    <property type="entry name" value="RNA_pol_sigma-70_dom"/>
</dbReference>
<reference evidence="9" key="1">
    <citation type="submission" date="2021-01" db="EMBL/GenBank/DDBJ databases">
        <authorList>
            <person name="Corre E."/>
            <person name="Pelletier E."/>
            <person name="Niang G."/>
            <person name="Scheremetjew M."/>
            <person name="Finn R."/>
            <person name="Kale V."/>
            <person name="Holt S."/>
            <person name="Cochrane G."/>
            <person name="Meng A."/>
            <person name="Brown T."/>
            <person name="Cohen L."/>
        </authorList>
    </citation>
    <scope>NUCLEOTIDE SEQUENCE</scope>
    <source>
        <strain evidence="9">CCMP3278</strain>
    </source>
</reference>
<dbReference type="GO" id="GO:0016987">
    <property type="term" value="F:sigma factor activity"/>
    <property type="evidence" value="ECO:0007669"/>
    <property type="project" value="UniProtKB-KW"/>
</dbReference>
<keyword evidence="5" id="KW-0804">Transcription</keyword>
<accession>A0A7S1EQM8</accession>
<dbReference type="InterPro" id="IPR000943">
    <property type="entry name" value="RNA_pol_sigma70"/>
</dbReference>
<dbReference type="EMBL" id="HBFP01002845">
    <property type="protein sequence ID" value="CAD8817652.1"/>
    <property type="molecule type" value="Transcribed_RNA"/>
</dbReference>
<dbReference type="PRINTS" id="PR00046">
    <property type="entry name" value="SIGMA70FCT"/>
</dbReference>
<evidence type="ECO:0000259" key="8">
    <source>
        <dbReference type="Pfam" id="PF04545"/>
    </source>
</evidence>